<keyword evidence="2" id="KW-1185">Reference proteome</keyword>
<protein>
    <submittedName>
        <fullName evidence="1">Uncharacterized protein</fullName>
    </submittedName>
</protein>
<evidence type="ECO:0000313" key="2">
    <source>
        <dbReference type="Proteomes" id="UP000193067"/>
    </source>
</evidence>
<dbReference type="AlphaFoldDB" id="A0A1Y2I8Q1"/>
<sequence>MTIRQLGDEASASSRFLGRTDTSWVTSFPIKYHRTMRRIGSVCYYPQKKHLSDAAPSPRPTCSGAMWMKFLLFAMVALCRTDAKRARSAPVMSLYGTIDHWRDKRSTGRRPFQYSRLWSERFTTFSSAFQPCWLFGHNKLSSRSCVSCLDDFMRAREQSDRHWHAATTITNVTMTSHSTNFPWYNARISASLKRLSMPSTCYDLSAGRIA</sequence>
<organism evidence="1 2">
    <name type="scientific">Trametes coccinea (strain BRFM310)</name>
    <name type="common">Pycnoporus coccineus</name>
    <dbReference type="NCBI Taxonomy" id="1353009"/>
    <lineage>
        <taxon>Eukaryota</taxon>
        <taxon>Fungi</taxon>
        <taxon>Dikarya</taxon>
        <taxon>Basidiomycota</taxon>
        <taxon>Agaricomycotina</taxon>
        <taxon>Agaricomycetes</taxon>
        <taxon>Polyporales</taxon>
        <taxon>Polyporaceae</taxon>
        <taxon>Trametes</taxon>
    </lineage>
</organism>
<proteinExistence type="predicted"/>
<accession>A0A1Y2I8Q1</accession>
<reference evidence="1 2" key="1">
    <citation type="journal article" date="2015" name="Biotechnol. Biofuels">
        <title>Enhanced degradation of softwood versus hardwood by the white-rot fungus Pycnoporus coccineus.</title>
        <authorList>
            <person name="Couturier M."/>
            <person name="Navarro D."/>
            <person name="Chevret D."/>
            <person name="Henrissat B."/>
            <person name="Piumi F."/>
            <person name="Ruiz-Duenas F.J."/>
            <person name="Martinez A.T."/>
            <person name="Grigoriev I.V."/>
            <person name="Riley R."/>
            <person name="Lipzen A."/>
            <person name="Berrin J.G."/>
            <person name="Master E.R."/>
            <person name="Rosso M.N."/>
        </authorList>
    </citation>
    <scope>NUCLEOTIDE SEQUENCE [LARGE SCALE GENOMIC DNA]</scope>
    <source>
        <strain evidence="1 2">BRFM310</strain>
    </source>
</reference>
<dbReference type="Proteomes" id="UP000193067">
    <property type="component" value="Unassembled WGS sequence"/>
</dbReference>
<dbReference type="EMBL" id="KZ084150">
    <property type="protein sequence ID" value="OSC97494.1"/>
    <property type="molecule type" value="Genomic_DNA"/>
</dbReference>
<name>A0A1Y2I8Q1_TRAC3</name>
<evidence type="ECO:0000313" key="1">
    <source>
        <dbReference type="EMBL" id="OSC97494.1"/>
    </source>
</evidence>
<gene>
    <name evidence="1" type="ORF">PYCCODRAFT_1130589</name>
</gene>